<dbReference type="AlphaFoldDB" id="A0A8K0F488"/>
<evidence type="ECO:0000313" key="16">
    <source>
        <dbReference type="EMBL" id="KAF0852137.1"/>
    </source>
</evidence>
<evidence type="ECO:0000259" key="15">
    <source>
        <dbReference type="PROSITE" id="PS52040"/>
    </source>
</evidence>
<dbReference type="Pfam" id="PF00521">
    <property type="entry name" value="DNA_topoisoIV"/>
    <property type="match status" value="1"/>
</dbReference>
<accession>A0A8K0F488</accession>
<reference evidence="16" key="1">
    <citation type="submission" date="2019-09" db="EMBL/GenBank/DDBJ databases">
        <title>The Mitochondrial Proteome of the Jakobid, Andalucia godoyi, a Protist With the Most Gene-Rich and Bacteria-Like Mitochondrial Genome.</title>
        <authorList>
            <person name="Gray M.W."/>
            <person name="Burger G."/>
            <person name="Derelle R."/>
            <person name="Klimes V."/>
            <person name="Leger M."/>
            <person name="Sarrasin M."/>
            <person name="Vlcek C."/>
            <person name="Roger A.J."/>
            <person name="Elias M."/>
            <person name="Lang B.F."/>
        </authorList>
    </citation>
    <scope>NUCLEOTIDE SEQUENCE</scope>
    <source>
        <strain evidence="16">And28</strain>
    </source>
</reference>
<dbReference type="Gene3D" id="3.30.230.10">
    <property type="match status" value="1"/>
</dbReference>
<dbReference type="FunFam" id="3.90.199.10:FF:000002">
    <property type="entry name" value="DNA topoisomerase 2"/>
    <property type="match status" value="1"/>
</dbReference>
<dbReference type="Pfam" id="PF01751">
    <property type="entry name" value="Toprim"/>
    <property type="match status" value="1"/>
</dbReference>
<organism evidence="16 17">
    <name type="scientific">Andalucia godoyi</name>
    <name type="common">Flagellate</name>
    <dbReference type="NCBI Taxonomy" id="505711"/>
    <lineage>
        <taxon>Eukaryota</taxon>
        <taxon>Discoba</taxon>
        <taxon>Jakobida</taxon>
        <taxon>Andalucina</taxon>
        <taxon>Andaluciidae</taxon>
        <taxon>Andalucia</taxon>
    </lineage>
</organism>
<dbReference type="GO" id="GO:0000712">
    <property type="term" value="P:resolution of meiotic recombination intermediates"/>
    <property type="evidence" value="ECO:0007669"/>
    <property type="project" value="TreeGrafter"/>
</dbReference>
<evidence type="ECO:0000256" key="2">
    <source>
        <dbReference type="ARBA" id="ARBA00001913"/>
    </source>
</evidence>
<dbReference type="PROSITE" id="PS00177">
    <property type="entry name" value="TOPOISOMERASE_II"/>
    <property type="match status" value="1"/>
</dbReference>
<comment type="function">
    <text evidence="12">Control of topological states of DNA by transient breakage and subsequent rejoining of DNA strands. Topoisomerase II makes double-strand breaks.</text>
</comment>
<dbReference type="InterPro" id="IPR050634">
    <property type="entry name" value="DNA_Topoisomerase_II"/>
</dbReference>
<dbReference type="EC" id="5.6.2.2" evidence="12"/>
<comment type="subunit">
    <text evidence="12">Homodimer.</text>
</comment>
<comment type="cofactor">
    <cofactor evidence="2">
        <name>Ca(2+)</name>
        <dbReference type="ChEBI" id="CHEBI:29108"/>
    </cofactor>
</comment>
<evidence type="ECO:0000313" key="17">
    <source>
        <dbReference type="Proteomes" id="UP000799049"/>
    </source>
</evidence>
<dbReference type="Pfam" id="PF00204">
    <property type="entry name" value="DNA_gyraseB"/>
    <property type="match status" value="1"/>
</dbReference>
<evidence type="ECO:0000256" key="10">
    <source>
        <dbReference type="ARBA" id="ARBA00023235"/>
    </source>
</evidence>
<dbReference type="InterPro" id="IPR014721">
    <property type="entry name" value="Ribsml_uS5_D2-typ_fold_subgr"/>
</dbReference>
<dbReference type="InterPro" id="IPR013506">
    <property type="entry name" value="Topo_IIA_bsu_dom2"/>
</dbReference>
<dbReference type="GO" id="GO:0003918">
    <property type="term" value="F:DNA topoisomerase type II (double strand cut, ATP-hydrolyzing) activity"/>
    <property type="evidence" value="ECO:0007669"/>
    <property type="project" value="UniProtKB-UniRule"/>
</dbReference>
<dbReference type="Gene3D" id="3.30.1360.40">
    <property type="match status" value="1"/>
</dbReference>
<dbReference type="Gene3D" id="1.10.268.10">
    <property type="entry name" value="Topoisomerase, domain 3"/>
    <property type="match status" value="1"/>
</dbReference>
<dbReference type="PANTHER" id="PTHR10169:SF38">
    <property type="entry name" value="DNA TOPOISOMERASE 2"/>
    <property type="match status" value="1"/>
</dbReference>
<dbReference type="GO" id="GO:0000819">
    <property type="term" value="P:sister chromatid segregation"/>
    <property type="evidence" value="ECO:0007669"/>
    <property type="project" value="TreeGrafter"/>
</dbReference>
<dbReference type="PRINTS" id="PR01158">
    <property type="entry name" value="TOPISMRASEII"/>
</dbReference>
<dbReference type="InterPro" id="IPR013759">
    <property type="entry name" value="Topo_IIA_B_C"/>
</dbReference>
<dbReference type="OrthoDB" id="276498at2759"/>
<dbReference type="SMART" id="SM00433">
    <property type="entry name" value="TOP2c"/>
    <property type="match status" value="1"/>
</dbReference>
<feature type="domain" description="Topo IIA-type catalytic" evidence="15">
    <location>
        <begin position="502"/>
        <end position="943"/>
    </location>
</feature>
<dbReference type="EMBL" id="VRVR01000066">
    <property type="protein sequence ID" value="KAF0852137.1"/>
    <property type="molecule type" value="Genomic_DNA"/>
</dbReference>
<keyword evidence="9 11" id="KW-0238">DNA-binding</keyword>
<evidence type="ECO:0000256" key="12">
    <source>
        <dbReference type="RuleBase" id="RU362094"/>
    </source>
</evidence>
<evidence type="ECO:0000259" key="14">
    <source>
        <dbReference type="PROSITE" id="PS50880"/>
    </source>
</evidence>
<dbReference type="GO" id="GO:0046872">
    <property type="term" value="F:metal ion binding"/>
    <property type="evidence" value="ECO:0007669"/>
    <property type="project" value="UniProtKB-KW"/>
</dbReference>
<keyword evidence="5" id="KW-0479">Metal-binding</keyword>
<dbReference type="GO" id="GO:0006265">
    <property type="term" value="P:DNA topological change"/>
    <property type="evidence" value="ECO:0007669"/>
    <property type="project" value="UniProtKB-UniRule"/>
</dbReference>
<feature type="compositionally biased region" description="Acidic residues" evidence="13">
    <location>
        <begin position="1016"/>
        <end position="1032"/>
    </location>
</feature>
<dbReference type="GO" id="GO:0005634">
    <property type="term" value="C:nucleus"/>
    <property type="evidence" value="ECO:0007669"/>
    <property type="project" value="TreeGrafter"/>
</dbReference>
<dbReference type="InterPro" id="IPR020568">
    <property type="entry name" value="Ribosomal_Su5_D2-typ_SF"/>
</dbReference>
<dbReference type="Gene3D" id="3.40.50.670">
    <property type="match status" value="1"/>
</dbReference>
<comment type="caution">
    <text evidence="16">The sequence shown here is derived from an EMBL/GenBank/DDBJ whole genome shotgun (WGS) entry which is preliminary data.</text>
</comment>
<dbReference type="InterPro" id="IPR018522">
    <property type="entry name" value="TopoIIA_CS"/>
</dbReference>
<dbReference type="PROSITE" id="PS52040">
    <property type="entry name" value="TOPO_IIA"/>
    <property type="match status" value="1"/>
</dbReference>
<evidence type="ECO:0000256" key="7">
    <source>
        <dbReference type="ARBA" id="ARBA00022840"/>
    </source>
</evidence>
<comment type="catalytic activity">
    <reaction evidence="1 11 12">
        <text>ATP-dependent breakage, passage and rejoining of double-stranded DNA.</text>
        <dbReference type="EC" id="5.6.2.2"/>
    </reaction>
</comment>
<dbReference type="Gene3D" id="3.90.199.10">
    <property type="entry name" value="Topoisomerase II, domain 5"/>
    <property type="match status" value="1"/>
</dbReference>
<comment type="similarity">
    <text evidence="4 12">Belongs to the type II topoisomerase family.</text>
</comment>
<dbReference type="Gene3D" id="3.30.1490.30">
    <property type="match status" value="1"/>
</dbReference>
<proteinExistence type="inferred from homology"/>
<evidence type="ECO:0000256" key="4">
    <source>
        <dbReference type="ARBA" id="ARBA00011080"/>
    </source>
</evidence>
<evidence type="ECO:0000256" key="13">
    <source>
        <dbReference type="SAM" id="MobiDB-lite"/>
    </source>
</evidence>
<feature type="region of interest" description="Disordered" evidence="13">
    <location>
        <begin position="1003"/>
        <end position="1032"/>
    </location>
</feature>
<dbReference type="PANTHER" id="PTHR10169">
    <property type="entry name" value="DNA TOPOISOMERASE/GYRASE"/>
    <property type="match status" value="1"/>
</dbReference>
<dbReference type="InterPro" id="IPR031660">
    <property type="entry name" value="TOPRIM_C"/>
</dbReference>
<dbReference type="PRINTS" id="PR00418">
    <property type="entry name" value="TPI2FAMILY"/>
</dbReference>
<dbReference type="GO" id="GO:0003677">
    <property type="term" value="F:DNA binding"/>
    <property type="evidence" value="ECO:0007669"/>
    <property type="project" value="UniProtKB-UniRule"/>
</dbReference>
<keyword evidence="6 12" id="KW-0547">Nucleotide-binding</keyword>
<evidence type="ECO:0000256" key="8">
    <source>
        <dbReference type="ARBA" id="ARBA00023029"/>
    </source>
</evidence>
<dbReference type="InterPro" id="IPR013760">
    <property type="entry name" value="Topo_IIA-like_dom_sf"/>
</dbReference>
<dbReference type="SUPFAM" id="SSF56719">
    <property type="entry name" value="Type II DNA topoisomerase"/>
    <property type="match status" value="1"/>
</dbReference>
<gene>
    <name evidence="16" type="ORF">ANDGO_07753</name>
</gene>
<dbReference type="Proteomes" id="UP000799049">
    <property type="component" value="Unassembled WGS sequence"/>
</dbReference>
<evidence type="ECO:0000256" key="11">
    <source>
        <dbReference type="PROSITE-ProRule" id="PRU01384"/>
    </source>
</evidence>
<dbReference type="InterPro" id="IPR001241">
    <property type="entry name" value="Topo_IIA"/>
</dbReference>
<keyword evidence="7 12" id="KW-0067">ATP-binding</keyword>
<feature type="active site" description="O-(5'-phospho-DNA)-tyrosine intermediate" evidence="11">
    <location>
        <position position="593"/>
    </location>
</feature>
<dbReference type="PROSITE" id="PS50880">
    <property type="entry name" value="TOPRIM"/>
    <property type="match status" value="1"/>
</dbReference>
<evidence type="ECO:0000256" key="5">
    <source>
        <dbReference type="ARBA" id="ARBA00022723"/>
    </source>
</evidence>
<name>A0A8K0F488_ANDGO</name>
<dbReference type="InterPro" id="IPR013757">
    <property type="entry name" value="Topo_IIA_A_a_sf"/>
</dbReference>
<keyword evidence="8 11" id="KW-0799">Topoisomerase</keyword>
<evidence type="ECO:0000256" key="1">
    <source>
        <dbReference type="ARBA" id="ARBA00000185"/>
    </source>
</evidence>
<evidence type="ECO:0000256" key="3">
    <source>
        <dbReference type="ARBA" id="ARBA00001946"/>
    </source>
</evidence>
<evidence type="ECO:0000256" key="6">
    <source>
        <dbReference type="ARBA" id="ARBA00022741"/>
    </source>
</evidence>
<dbReference type="SMART" id="SM00434">
    <property type="entry name" value="TOP4c"/>
    <property type="match status" value="1"/>
</dbReference>
<dbReference type="InterPro" id="IPR006171">
    <property type="entry name" value="TOPRIM_dom"/>
</dbReference>
<dbReference type="InterPro" id="IPR013758">
    <property type="entry name" value="Topo_IIA_A/C_ab"/>
</dbReference>
<dbReference type="InterPro" id="IPR002205">
    <property type="entry name" value="Topo_IIA_dom_A"/>
</dbReference>
<keyword evidence="17" id="KW-1185">Reference proteome</keyword>
<comment type="cofactor">
    <cofactor evidence="3">
        <name>Mg(2+)</name>
        <dbReference type="ChEBI" id="CHEBI:18420"/>
    </cofactor>
</comment>
<dbReference type="SUPFAM" id="SSF54211">
    <property type="entry name" value="Ribosomal protein S5 domain 2-like"/>
    <property type="match status" value="1"/>
</dbReference>
<evidence type="ECO:0000256" key="9">
    <source>
        <dbReference type="ARBA" id="ARBA00023125"/>
    </source>
</evidence>
<dbReference type="FunFam" id="3.40.50.670:FF:000001">
    <property type="entry name" value="DNA topoisomerase 2"/>
    <property type="match status" value="1"/>
</dbReference>
<dbReference type="GO" id="GO:0005524">
    <property type="term" value="F:ATP binding"/>
    <property type="evidence" value="ECO:0007669"/>
    <property type="project" value="UniProtKB-UniRule"/>
</dbReference>
<sequence length="1032" mass="117291">MGLGHITDDLVLLFFRRVLDVSAYLHMIGRNVHVHFRSGSDGTWTHDFNCSDLLPTTQQYARAFFPDAVFLPIVANRLLVVFAIQPLGRELQQVSIVNGIFTSGGGEHVKMIIDGLWNNGVSDEVRKKCANANLTHFRQVMQVVVCCQFHNPEFSSQTKEELVKFLNLSELPVWNGGLAKQTVQKLVQNRFVESVTKAIIQKLKQEDIRFSNLRVGSALDVPKLQNAALAGTDQRRQCSLILTEGDSAMALVSNSLSTDQKRHFGVYPLRGKFLNVCEVSREDVLDNEEVKNIVKALNLSFDLVYDNDAELNTLHYGHVVLMTDQDHDGLHIKGLLLNFFQFFWPHLVVRIPDFLKELRTPIIRAVHSNGTDFQEFFALRQFRTWFGGLALDQQRAWRVKYYKGLGTSTTEEGRRYFERPQDYERSFLFADTNRSMLDVFFSEKKAEERRKVLEECWKEQETVDAALLDVSISEIAAETITMDHFLQKEMVSSSLYDCIRSIPNVLDGLTPAQRKVLYTLLRHDGDGEDMRVSELIGMVVRQTKYHHGEASLGETIIGMAQSFVGSNNVPLLVPVGQFGSRLMGGEDAAKPRYIFTRLDPIARILFPTDDLALLEYFSEEGQNVEPKVMLPIMPMILVNGARGIGTGFSTEVPSFHPGDLAQRLKAFLLDSAAPVEGEMDRYEKHFGTGWAPWYAGFTGEIVPLEGTPCSWANFGRLKRDGPRTLQISELPVHTWVQPMFEQLQKWMVDRSLKNKVGPFQDAQNLSEENRVCLHIQFHNSEDVRDLMSRDVYKLMRLQGQVSFSNVHLFSTDGEGLRIRKFAHPCDILRAFVPARLELYRRRKQVILEQKRLEAVRLRSIMHYVENRALVQTVVLANLDGLDPSPDLEAAGLARVNGSFDYLLRDLNVASVRVAEVRERASASEEACRALESRSAEEMWIAELDRFQQEWKARMPETVVEGAKVPRKLKTLQAPPVVKPPKLEQSAALGNTKERIASLFSKKQAGLRKRARKDMSSDEDDFEDDFGVPDMYE</sequence>
<keyword evidence="10 11" id="KW-0413">Isomerase</keyword>
<protein>
    <recommendedName>
        <fullName evidence="12">DNA topoisomerase 2</fullName>
        <ecNumber evidence="12">5.6.2.2</ecNumber>
    </recommendedName>
</protein>
<dbReference type="InterPro" id="IPR001154">
    <property type="entry name" value="TopoII_euk"/>
</dbReference>
<dbReference type="Pfam" id="PF16898">
    <property type="entry name" value="TOPRIM_C"/>
    <property type="match status" value="1"/>
</dbReference>
<feature type="domain" description="Toprim" evidence="14">
    <location>
        <begin position="238"/>
        <end position="355"/>
    </location>
</feature>